<name>A0ABQ8SQT0_PERAM</name>
<evidence type="ECO:0000313" key="3">
    <source>
        <dbReference type="Proteomes" id="UP001148838"/>
    </source>
</evidence>
<accession>A0ABQ8SQT0</accession>
<proteinExistence type="predicted"/>
<feature type="compositionally biased region" description="Basic and acidic residues" evidence="1">
    <location>
        <begin position="140"/>
        <end position="167"/>
    </location>
</feature>
<protein>
    <submittedName>
        <fullName evidence="2">Uncharacterized protein</fullName>
    </submittedName>
</protein>
<organism evidence="2 3">
    <name type="scientific">Periplaneta americana</name>
    <name type="common">American cockroach</name>
    <name type="synonym">Blatta americana</name>
    <dbReference type="NCBI Taxonomy" id="6978"/>
    <lineage>
        <taxon>Eukaryota</taxon>
        <taxon>Metazoa</taxon>
        <taxon>Ecdysozoa</taxon>
        <taxon>Arthropoda</taxon>
        <taxon>Hexapoda</taxon>
        <taxon>Insecta</taxon>
        <taxon>Pterygota</taxon>
        <taxon>Neoptera</taxon>
        <taxon>Polyneoptera</taxon>
        <taxon>Dictyoptera</taxon>
        <taxon>Blattodea</taxon>
        <taxon>Blattoidea</taxon>
        <taxon>Blattidae</taxon>
        <taxon>Blattinae</taxon>
        <taxon>Periplaneta</taxon>
    </lineage>
</organism>
<evidence type="ECO:0000313" key="2">
    <source>
        <dbReference type="EMBL" id="KAJ4435795.1"/>
    </source>
</evidence>
<sequence length="433" mass="50152">MEEAKHCLNNLQIDETEHLTSTSGVINNRKIRTELRQREYNAWCNLPQKGKGIILYSEFTPSNKWITKPDGMTSGEWKEAIKMTANVSAVRAIPAKSVKSDEENKLKRINNNHGDQHYTSNITVRHFTLNTVRREIRTHDQRPAREQIARAPRSTEGRRAEERREGKGAYARGEAARAAATYGVKGERTLPTLPEARRSGKIANSKFLGYVAVVINYGREGVCVRFMISSKSVQKKGYPPYLETVSSIRNLILRTYLRYKKDVCQLKQNCWITFGVGPWTYFAIINSHIIIHTIARVQFTVQRAILVQERGRSAIQLFTELECMWLDMKIYLPRKSVDEIVFINIEEYYNNNYYKFSNVPSNGTVEFRVRQVANRLGAQTRISSQLQFSCKNDAFSLVRSRDGNDISVFTKYRYFRFVIIFINNNKIHTRQLR</sequence>
<gene>
    <name evidence="2" type="ORF">ANN_18414</name>
</gene>
<feature type="region of interest" description="Disordered" evidence="1">
    <location>
        <begin position="140"/>
        <end position="171"/>
    </location>
</feature>
<keyword evidence="3" id="KW-1185">Reference proteome</keyword>
<comment type="caution">
    <text evidence="2">The sequence shown here is derived from an EMBL/GenBank/DDBJ whole genome shotgun (WGS) entry which is preliminary data.</text>
</comment>
<reference evidence="2 3" key="1">
    <citation type="journal article" date="2022" name="Allergy">
        <title>Genome assembly and annotation of Periplaneta americana reveal a comprehensive cockroach allergen profile.</title>
        <authorList>
            <person name="Wang L."/>
            <person name="Xiong Q."/>
            <person name="Saelim N."/>
            <person name="Wang L."/>
            <person name="Nong W."/>
            <person name="Wan A.T."/>
            <person name="Shi M."/>
            <person name="Liu X."/>
            <person name="Cao Q."/>
            <person name="Hui J.H.L."/>
            <person name="Sookrung N."/>
            <person name="Leung T.F."/>
            <person name="Tungtrongchitr A."/>
            <person name="Tsui S.K.W."/>
        </authorList>
    </citation>
    <scope>NUCLEOTIDE SEQUENCE [LARGE SCALE GENOMIC DNA]</scope>
    <source>
        <strain evidence="2">PWHHKU_190912</strain>
    </source>
</reference>
<dbReference type="EMBL" id="JAJSOF020000023">
    <property type="protein sequence ID" value="KAJ4435795.1"/>
    <property type="molecule type" value="Genomic_DNA"/>
</dbReference>
<dbReference type="Proteomes" id="UP001148838">
    <property type="component" value="Unassembled WGS sequence"/>
</dbReference>
<evidence type="ECO:0000256" key="1">
    <source>
        <dbReference type="SAM" id="MobiDB-lite"/>
    </source>
</evidence>